<accession>A0AAV5M1E8</accession>
<evidence type="ECO:0000313" key="1">
    <source>
        <dbReference type="EMBL" id="GKV43273.1"/>
    </source>
</evidence>
<comment type="caution">
    <text evidence="1">The sequence shown here is derived from an EMBL/GenBank/DDBJ whole genome shotgun (WGS) entry which is preliminary data.</text>
</comment>
<dbReference type="PANTHER" id="PTHR31343">
    <property type="entry name" value="T15D22.8"/>
    <property type="match status" value="1"/>
</dbReference>
<sequence>MVSYLPDPNRSNIKGFGRLLSNLPFPSTTIEGNGSNHSPILVYPNEQDGIPKVSLPAFGMPSYKFKGSIWTPNGVSEHQLRNSLTKAAENWLRLLQFIQPDFQFFASHGIYHRSDEEVVEFVAQAVAQLPLQLDRLKPKDHGEALAVL</sequence>
<protein>
    <submittedName>
        <fullName evidence="1">Uncharacterized protein</fullName>
    </submittedName>
</protein>
<dbReference type="Pfam" id="PF05623">
    <property type="entry name" value="DUF789"/>
    <property type="match status" value="1"/>
</dbReference>
<gene>
    <name evidence="1" type="ORF">SLEP1_g50587</name>
</gene>
<evidence type="ECO:0000313" key="2">
    <source>
        <dbReference type="Proteomes" id="UP001054252"/>
    </source>
</evidence>
<dbReference type="InterPro" id="IPR008507">
    <property type="entry name" value="DUF789"/>
</dbReference>
<reference evidence="1 2" key="1">
    <citation type="journal article" date="2021" name="Commun. Biol.">
        <title>The genome of Shorea leprosula (Dipterocarpaceae) highlights the ecological relevance of drought in aseasonal tropical rainforests.</title>
        <authorList>
            <person name="Ng K.K.S."/>
            <person name="Kobayashi M.J."/>
            <person name="Fawcett J.A."/>
            <person name="Hatakeyama M."/>
            <person name="Paape T."/>
            <person name="Ng C.H."/>
            <person name="Ang C.C."/>
            <person name="Tnah L.H."/>
            <person name="Lee C.T."/>
            <person name="Nishiyama T."/>
            <person name="Sese J."/>
            <person name="O'Brien M.J."/>
            <person name="Copetti D."/>
            <person name="Mohd Noor M.I."/>
            <person name="Ong R.C."/>
            <person name="Putra M."/>
            <person name="Sireger I.Z."/>
            <person name="Indrioko S."/>
            <person name="Kosugi Y."/>
            <person name="Izuno A."/>
            <person name="Isagi Y."/>
            <person name="Lee S.L."/>
            <person name="Shimizu K.K."/>
        </authorList>
    </citation>
    <scope>NUCLEOTIDE SEQUENCE [LARGE SCALE GENOMIC DNA]</scope>
    <source>
        <strain evidence="1">214</strain>
    </source>
</reference>
<dbReference type="PANTHER" id="PTHR31343:SF5">
    <property type="entry name" value="DUF789 FAMILY PROTEIN"/>
    <property type="match status" value="1"/>
</dbReference>
<dbReference type="AlphaFoldDB" id="A0AAV5M1E8"/>
<name>A0AAV5M1E8_9ROSI</name>
<organism evidence="1 2">
    <name type="scientific">Rubroshorea leprosula</name>
    <dbReference type="NCBI Taxonomy" id="152421"/>
    <lineage>
        <taxon>Eukaryota</taxon>
        <taxon>Viridiplantae</taxon>
        <taxon>Streptophyta</taxon>
        <taxon>Embryophyta</taxon>
        <taxon>Tracheophyta</taxon>
        <taxon>Spermatophyta</taxon>
        <taxon>Magnoliopsida</taxon>
        <taxon>eudicotyledons</taxon>
        <taxon>Gunneridae</taxon>
        <taxon>Pentapetalae</taxon>
        <taxon>rosids</taxon>
        <taxon>malvids</taxon>
        <taxon>Malvales</taxon>
        <taxon>Dipterocarpaceae</taxon>
        <taxon>Rubroshorea</taxon>
    </lineage>
</organism>
<keyword evidence="2" id="KW-1185">Reference proteome</keyword>
<dbReference type="Proteomes" id="UP001054252">
    <property type="component" value="Unassembled WGS sequence"/>
</dbReference>
<proteinExistence type="predicted"/>
<dbReference type="EMBL" id="BPVZ01000167">
    <property type="protein sequence ID" value="GKV43273.1"/>
    <property type="molecule type" value="Genomic_DNA"/>
</dbReference>